<name>A0A3P6V6M5_LITSI</name>
<evidence type="ECO:0000256" key="1">
    <source>
        <dbReference type="SAM" id="MobiDB-lite"/>
    </source>
</evidence>
<dbReference type="STRING" id="42156.A0A3P6V6M5"/>
<dbReference type="OMA" id="NQVECNE"/>
<dbReference type="InterPro" id="IPR013083">
    <property type="entry name" value="Znf_RING/FYVE/PHD"/>
</dbReference>
<dbReference type="EMBL" id="UYRX01000733">
    <property type="protein sequence ID" value="VDK85804.1"/>
    <property type="molecule type" value="Genomic_DNA"/>
</dbReference>
<gene>
    <name evidence="2" type="ORF">NLS_LOCUS7300</name>
</gene>
<evidence type="ECO:0008006" key="4">
    <source>
        <dbReference type="Google" id="ProtNLM"/>
    </source>
</evidence>
<dbReference type="AlphaFoldDB" id="A0A3P6V6M5"/>
<protein>
    <recommendedName>
        <fullName evidence="4">PHD-type domain-containing protein</fullName>
    </recommendedName>
</protein>
<feature type="region of interest" description="Disordered" evidence="1">
    <location>
        <begin position="1"/>
        <end position="27"/>
    </location>
</feature>
<reference evidence="2 3" key="1">
    <citation type="submission" date="2018-08" db="EMBL/GenBank/DDBJ databases">
        <authorList>
            <person name="Laetsch R D."/>
            <person name="Stevens L."/>
            <person name="Kumar S."/>
            <person name="Blaxter L. M."/>
        </authorList>
    </citation>
    <scope>NUCLEOTIDE SEQUENCE [LARGE SCALE GENOMIC DNA]</scope>
</reference>
<sequence>MTKMSAEVTSESKVKKRRKMKRKKKIRVTKEVASEDELVRNRLNAKFKMKTQRSNDDGMPCLRLSKKEQMIVKNGEKHDVLLKRSQEALLNRLNQVECNEVKIVTRWKCALCQHRTLRSFLGDLFGPYFVRLNGSHWPTHLVKKPQRISDRTELYCDIWLHGPCAVTAPGIYLVGNQLDGLETKLHAFWTQHCAVCSKEGAAIESRGKYYHFPCAVEKGLDHLVFVSNMYVYFALLFVVHNCL</sequence>
<accession>A0A3P6V6M5</accession>
<proteinExistence type="predicted"/>
<dbReference type="Proteomes" id="UP000277928">
    <property type="component" value="Unassembled WGS sequence"/>
</dbReference>
<organism evidence="2 3">
    <name type="scientific">Litomosoides sigmodontis</name>
    <name type="common">Filarial nematode worm</name>
    <dbReference type="NCBI Taxonomy" id="42156"/>
    <lineage>
        <taxon>Eukaryota</taxon>
        <taxon>Metazoa</taxon>
        <taxon>Ecdysozoa</taxon>
        <taxon>Nematoda</taxon>
        <taxon>Chromadorea</taxon>
        <taxon>Rhabditida</taxon>
        <taxon>Spirurina</taxon>
        <taxon>Spiruromorpha</taxon>
        <taxon>Filarioidea</taxon>
        <taxon>Onchocercidae</taxon>
        <taxon>Litomosoides</taxon>
    </lineage>
</organism>
<evidence type="ECO:0000313" key="2">
    <source>
        <dbReference type="EMBL" id="VDK85804.1"/>
    </source>
</evidence>
<dbReference type="OrthoDB" id="10029243at2759"/>
<keyword evidence="3" id="KW-1185">Reference proteome</keyword>
<dbReference type="Gene3D" id="3.30.40.10">
    <property type="entry name" value="Zinc/RING finger domain, C3HC4 (zinc finger)"/>
    <property type="match status" value="1"/>
</dbReference>
<feature type="compositionally biased region" description="Basic residues" evidence="1">
    <location>
        <begin position="14"/>
        <end position="27"/>
    </location>
</feature>
<evidence type="ECO:0000313" key="3">
    <source>
        <dbReference type="Proteomes" id="UP000277928"/>
    </source>
</evidence>